<comment type="caution">
    <text evidence="2">The sequence shown here is derived from an EMBL/GenBank/DDBJ whole genome shotgun (WGS) entry which is preliminary data.</text>
</comment>
<dbReference type="GeneID" id="94194387"/>
<feature type="compositionally biased region" description="Pro residues" evidence="1">
    <location>
        <begin position="253"/>
        <end position="268"/>
    </location>
</feature>
<proteinExistence type="predicted"/>
<protein>
    <submittedName>
        <fullName evidence="2">Uncharacterized protein</fullName>
    </submittedName>
</protein>
<name>A0AAV4LUY6_BABCB</name>
<accession>A0AAV4LUY6</accession>
<organism evidence="2 3">
    <name type="scientific">Babesia caballi</name>
    <dbReference type="NCBI Taxonomy" id="5871"/>
    <lineage>
        <taxon>Eukaryota</taxon>
        <taxon>Sar</taxon>
        <taxon>Alveolata</taxon>
        <taxon>Apicomplexa</taxon>
        <taxon>Aconoidasida</taxon>
        <taxon>Piroplasmida</taxon>
        <taxon>Babesiidae</taxon>
        <taxon>Babesia</taxon>
    </lineage>
</organism>
<feature type="compositionally biased region" description="Polar residues" evidence="1">
    <location>
        <begin position="239"/>
        <end position="252"/>
    </location>
</feature>
<dbReference type="EMBL" id="BPLF01000002">
    <property type="protein sequence ID" value="GIX62906.1"/>
    <property type="molecule type" value="Genomic_DNA"/>
</dbReference>
<dbReference type="Proteomes" id="UP001497744">
    <property type="component" value="Unassembled WGS sequence"/>
</dbReference>
<dbReference type="AlphaFoldDB" id="A0AAV4LUY6"/>
<dbReference type="RefSeq" id="XP_067714975.1">
    <property type="nucleotide sequence ID" value="XM_067858874.1"/>
</dbReference>
<sequence length="326" mass="34551">MACHIDIREPTTLKEALALFDVMDKSVGGSKQGVKTVFDNKLGSENIAAFNNFQSALENASNLRARIVSYRRVSNYGSYGQLKNYGNDEACGLVIVATLKSLLPKLIQTLEFLLTHVDHIEQGYWGGQKCNGGSFYGAYYASRYEGVELQNWLIDQSHVNNSFRRGYERHELSSNTGDTLKAYLKKLVKPGQNSLGKLLASITPIATYGIQVSSSPTPPSHAVNSRGFNRGSGGYGQYGLNSQPSGQTLSSQHPPPTPPPPPALPQGPPQTHQGRSHPPPAIQPSPAGGDSSTAAIGGAVGATGLVGGGAAVYFLNIGGIRTLIAG</sequence>
<evidence type="ECO:0000256" key="1">
    <source>
        <dbReference type="SAM" id="MobiDB-lite"/>
    </source>
</evidence>
<evidence type="ECO:0000313" key="2">
    <source>
        <dbReference type="EMBL" id="GIX62906.1"/>
    </source>
</evidence>
<evidence type="ECO:0000313" key="3">
    <source>
        <dbReference type="Proteomes" id="UP001497744"/>
    </source>
</evidence>
<keyword evidence="3" id="KW-1185">Reference proteome</keyword>
<feature type="region of interest" description="Disordered" evidence="1">
    <location>
        <begin position="213"/>
        <end position="293"/>
    </location>
</feature>
<reference evidence="2 3" key="1">
    <citation type="submission" date="2021-06" db="EMBL/GenBank/DDBJ databases">
        <title>Genome sequence of Babesia caballi.</title>
        <authorList>
            <person name="Yamagishi J."/>
            <person name="Kidaka T."/>
            <person name="Ochi A."/>
        </authorList>
    </citation>
    <scope>NUCLEOTIDE SEQUENCE [LARGE SCALE GENOMIC DNA]</scope>
    <source>
        <strain evidence="2">USDA-D6B2</strain>
    </source>
</reference>
<gene>
    <name evidence="2" type="ORF">BcabD6B2_23410</name>
</gene>